<dbReference type="AlphaFoldDB" id="A0A0P9EN96"/>
<organism evidence="2 3">
    <name type="scientific">Rhodotorula graminis (strain WP1)</name>
    <dbReference type="NCBI Taxonomy" id="578459"/>
    <lineage>
        <taxon>Eukaryota</taxon>
        <taxon>Fungi</taxon>
        <taxon>Dikarya</taxon>
        <taxon>Basidiomycota</taxon>
        <taxon>Pucciniomycotina</taxon>
        <taxon>Microbotryomycetes</taxon>
        <taxon>Sporidiobolales</taxon>
        <taxon>Sporidiobolaceae</taxon>
        <taxon>Rhodotorula</taxon>
    </lineage>
</organism>
<dbReference type="EMBL" id="KQ474082">
    <property type="protein sequence ID" value="KPV73460.1"/>
    <property type="molecule type" value="Genomic_DNA"/>
</dbReference>
<dbReference type="GeneID" id="28977896"/>
<feature type="region of interest" description="Disordered" evidence="1">
    <location>
        <begin position="1"/>
        <end position="28"/>
    </location>
</feature>
<dbReference type="RefSeq" id="XP_018269509.1">
    <property type="nucleotide sequence ID" value="XM_018417448.1"/>
</dbReference>
<dbReference type="STRING" id="578459.A0A0P9EN96"/>
<evidence type="ECO:0000313" key="2">
    <source>
        <dbReference type="EMBL" id="KPV73460.1"/>
    </source>
</evidence>
<evidence type="ECO:0000313" key="3">
    <source>
        <dbReference type="Proteomes" id="UP000053890"/>
    </source>
</evidence>
<dbReference type="OMA" id="GILHGCA"/>
<accession>A0A0P9EN96</accession>
<keyword evidence="3" id="KW-1185">Reference proteome</keyword>
<feature type="region of interest" description="Disordered" evidence="1">
    <location>
        <begin position="474"/>
        <end position="494"/>
    </location>
</feature>
<dbReference type="OrthoDB" id="2534116at2759"/>
<gene>
    <name evidence="2" type="ORF">RHOBADRAFT_54684</name>
</gene>
<evidence type="ECO:0000256" key="1">
    <source>
        <dbReference type="SAM" id="MobiDB-lite"/>
    </source>
</evidence>
<evidence type="ECO:0008006" key="4">
    <source>
        <dbReference type="Google" id="ProtNLM"/>
    </source>
</evidence>
<reference evidence="2 3" key="1">
    <citation type="journal article" date="2015" name="Front. Microbiol.">
        <title>Genome sequence of the plant growth promoting endophytic yeast Rhodotorula graminis WP1.</title>
        <authorList>
            <person name="Firrincieli A."/>
            <person name="Otillar R."/>
            <person name="Salamov A."/>
            <person name="Schmutz J."/>
            <person name="Khan Z."/>
            <person name="Redman R.S."/>
            <person name="Fleck N.D."/>
            <person name="Lindquist E."/>
            <person name="Grigoriev I.V."/>
            <person name="Doty S.L."/>
        </authorList>
    </citation>
    <scope>NUCLEOTIDE SEQUENCE [LARGE SCALE GENOMIC DNA]</scope>
    <source>
        <strain evidence="2 3">WP1</strain>
    </source>
</reference>
<dbReference type="Proteomes" id="UP000053890">
    <property type="component" value="Unassembled WGS sequence"/>
</dbReference>
<proteinExistence type="predicted"/>
<feature type="compositionally biased region" description="Basic residues" evidence="1">
    <location>
        <begin position="1"/>
        <end position="12"/>
    </location>
</feature>
<protein>
    <recommendedName>
        <fullName evidence="4">Enhancer of translation termination 1</fullName>
    </recommendedName>
</protein>
<sequence>MPPKPKGLKASKRAAPVDPATLANDTSDNKAVDLNQAKTAPLDDDALTLADLFELRTSVLEILYPFPTSLTLDDADPDRLDEARSFLRGILHGCAALEPLVTKFDEAKDGGPDSERDKRAADLGADKLDALGVSDALAEGHLLFLQGFALHYLGELFEPPEHVVGAASAAVRNAAGSKRRKIDVREPQTRVEWIAAAYQRLDRLVDGVITQSHSTTSGDGADADALVALARGQYWLAVARYIDELSGAEGAGRDDDDEQLAELVEDDWAKLWSSLESVGGYQPERAEGQYHDFDDSFFAVSRAAAARIALVEGNVGGDREASLEELDTAVQALERYKGHALGAEDHARHAFVVDVVIADAKASKFLLLEDAVEAKFRPDADDAAEDDEDDDAEVTPLPLDAEEVVTAKSASEEAISALRSTLDAYAKLAKDVAHPSAKAAQYRKLEEVLLVSSALVNPDEKDKAAAVEAEIEQVRKDGGMGAEAGEGTGEEADK</sequence>
<name>A0A0P9EN96_RHOGW</name>